<name>A0AAN6Y614_9PEZI</name>
<dbReference type="EMBL" id="MU858137">
    <property type="protein sequence ID" value="KAK4211940.1"/>
    <property type="molecule type" value="Genomic_DNA"/>
</dbReference>
<organism evidence="1 2">
    <name type="scientific">Rhypophila decipiens</name>
    <dbReference type="NCBI Taxonomy" id="261697"/>
    <lineage>
        <taxon>Eukaryota</taxon>
        <taxon>Fungi</taxon>
        <taxon>Dikarya</taxon>
        <taxon>Ascomycota</taxon>
        <taxon>Pezizomycotina</taxon>
        <taxon>Sordariomycetes</taxon>
        <taxon>Sordariomycetidae</taxon>
        <taxon>Sordariales</taxon>
        <taxon>Naviculisporaceae</taxon>
        <taxon>Rhypophila</taxon>
    </lineage>
</organism>
<reference evidence="1" key="1">
    <citation type="journal article" date="2023" name="Mol. Phylogenet. Evol.">
        <title>Genome-scale phylogeny and comparative genomics of the fungal order Sordariales.</title>
        <authorList>
            <person name="Hensen N."/>
            <person name="Bonometti L."/>
            <person name="Westerberg I."/>
            <person name="Brannstrom I.O."/>
            <person name="Guillou S."/>
            <person name="Cros-Aarteil S."/>
            <person name="Calhoun S."/>
            <person name="Haridas S."/>
            <person name="Kuo A."/>
            <person name="Mondo S."/>
            <person name="Pangilinan J."/>
            <person name="Riley R."/>
            <person name="LaButti K."/>
            <person name="Andreopoulos B."/>
            <person name="Lipzen A."/>
            <person name="Chen C."/>
            <person name="Yan M."/>
            <person name="Daum C."/>
            <person name="Ng V."/>
            <person name="Clum A."/>
            <person name="Steindorff A."/>
            <person name="Ohm R.A."/>
            <person name="Martin F."/>
            <person name="Silar P."/>
            <person name="Natvig D.O."/>
            <person name="Lalanne C."/>
            <person name="Gautier V."/>
            <person name="Ament-Velasquez S.L."/>
            <person name="Kruys A."/>
            <person name="Hutchinson M.I."/>
            <person name="Powell A.J."/>
            <person name="Barry K."/>
            <person name="Miller A.N."/>
            <person name="Grigoriev I.V."/>
            <person name="Debuchy R."/>
            <person name="Gladieux P."/>
            <person name="Hiltunen Thoren M."/>
            <person name="Johannesson H."/>
        </authorList>
    </citation>
    <scope>NUCLEOTIDE SEQUENCE</scope>
    <source>
        <strain evidence="1">PSN293</strain>
    </source>
</reference>
<proteinExistence type="predicted"/>
<keyword evidence="2" id="KW-1185">Reference proteome</keyword>
<dbReference type="AlphaFoldDB" id="A0AAN6Y614"/>
<comment type="caution">
    <text evidence="1">The sequence shown here is derived from an EMBL/GenBank/DDBJ whole genome shotgun (WGS) entry which is preliminary data.</text>
</comment>
<evidence type="ECO:0008006" key="3">
    <source>
        <dbReference type="Google" id="ProtNLM"/>
    </source>
</evidence>
<accession>A0AAN6Y614</accession>
<evidence type="ECO:0000313" key="2">
    <source>
        <dbReference type="Proteomes" id="UP001301769"/>
    </source>
</evidence>
<evidence type="ECO:0000313" key="1">
    <source>
        <dbReference type="EMBL" id="KAK4211940.1"/>
    </source>
</evidence>
<protein>
    <recommendedName>
        <fullName evidence="3">F-box domain-containing protein</fullName>
    </recommendedName>
</protein>
<sequence length="465" mass="53791">PWLQNYQWNKQICPFYRLPPDILRRIMEKTDGVTMQIVRRTCRIFPPIIDAIPEHVFVFPDPRDNIFYRPSGRSVKRVAMVRKTVSDLLAGDETAKQCESCGVHQTSGQVRRTLEHFRKQSLWCSGCRKSHSLLFFSAAQRDDAIPNSQRICIGREGKMRLCSHEAISWDELERNGEDLENDRAKGGSLYQEIMRTCRHKSHQSPTSRWGRGHGRSIVPVLSLHKQQGRSVGPWISGNFTWTSPVFDLDSKIPVTRQDIKDHLASRNDVFGHAPCPHVTHDDGQLLVPFESEYCVCFEDPDPLMLAEELPPAIFGEERHRCVDFGSCCRCIATRTHPPGDSRRRRGHFMATTPADESNCHKYQCSICSAKYSWIRDGDCRVFLKFEKYLNLERQDPTSKQWLVLLDTESWGISHDEELRHVVWCPDEQCVTGSRWRRLIEVLYPDPAYLSDREHHQNKDTSCTVQ</sequence>
<gene>
    <name evidence="1" type="ORF">QBC37DRAFT_289035</name>
</gene>
<reference evidence="1" key="2">
    <citation type="submission" date="2023-05" db="EMBL/GenBank/DDBJ databases">
        <authorList>
            <consortium name="Lawrence Berkeley National Laboratory"/>
            <person name="Steindorff A."/>
            <person name="Hensen N."/>
            <person name="Bonometti L."/>
            <person name="Westerberg I."/>
            <person name="Brannstrom I.O."/>
            <person name="Guillou S."/>
            <person name="Cros-Aarteil S."/>
            <person name="Calhoun S."/>
            <person name="Haridas S."/>
            <person name="Kuo A."/>
            <person name="Mondo S."/>
            <person name="Pangilinan J."/>
            <person name="Riley R."/>
            <person name="Labutti K."/>
            <person name="Andreopoulos B."/>
            <person name="Lipzen A."/>
            <person name="Chen C."/>
            <person name="Yanf M."/>
            <person name="Daum C."/>
            <person name="Ng V."/>
            <person name="Clum A."/>
            <person name="Ohm R."/>
            <person name="Martin F."/>
            <person name="Silar P."/>
            <person name="Natvig D."/>
            <person name="Lalanne C."/>
            <person name="Gautier V."/>
            <person name="Ament-Velasquez S.L."/>
            <person name="Kruys A."/>
            <person name="Hutchinson M.I."/>
            <person name="Powell A.J."/>
            <person name="Barry K."/>
            <person name="Miller A.N."/>
            <person name="Grigoriev I.V."/>
            <person name="Debuchy R."/>
            <person name="Gladieux P."/>
            <person name="Thoren M.H."/>
            <person name="Johannesson H."/>
        </authorList>
    </citation>
    <scope>NUCLEOTIDE SEQUENCE</scope>
    <source>
        <strain evidence="1">PSN293</strain>
    </source>
</reference>
<dbReference type="Proteomes" id="UP001301769">
    <property type="component" value="Unassembled WGS sequence"/>
</dbReference>
<feature type="non-terminal residue" evidence="1">
    <location>
        <position position="1"/>
    </location>
</feature>